<keyword evidence="2" id="KW-1185">Reference proteome</keyword>
<dbReference type="EMBL" id="CAJVPT010007238">
    <property type="protein sequence ID" value="CAG8539210.1"/>
    <property type="molecule type" value="Genomic_DNA"/>
</dbReference>
<reference evidence="1" key="1">
    <citation type="submission" date="2021-06" db="EMBL/GenBank/DDBJ databases">
        <authorList>
            <person name="Kallberg Y."/>
            <person name="Tangrot J."/>
            <person name="Rosling A."/>
        </authorList>
    </citation>
    <scope>NUCLEOTIDE SEQUENCE</scope>
    <source>
        <strain evidence="1">CL356</strain>
    </source>
</reference>
<proteinExistence type="predicted"/>
<evidence type="ECO:0000313" key="2">
    <source>
        <dbReference type="Proteomes" id="UP000789525"/>
    </source>
</evidence>
<organism evidence="1 2">
    <name type="scientific">Acaulospora colombiana</name>
    <dbReference type="NCBI Taxonomy" id="27376"/>
    <lineage>
        <taxon>Eukaryota</taxon>
        <taxon>Fungi</taxon>
        <taxon>Fungi incertae sedis</taxon>
        <taxon>Mucoromycota</taxon>
        <taxon>Glomeromycotina</taxon>
        <taxon>Glomeromycetes</taxon>
        <taxon>Diversisporales</taxon>
        <taxon>Acaulosporaceae</taxon>
        <taxon>Acaulospora</taxon>
    </lineage>
</organism>
<accession>A0ACA9LQ29</accession>
<evidence type="ECO:0000313" key="1">
    <source>
        <dbReference type="EMBL" id="CAG8539210.1"/>
    </source>
</evidence>
<comment type="caution">
    <text evidence="1">The sequence shown here is derived from an EMBL/GenBank/DDBJ whole genome shotgun (WGS) entry which is preliminary data.</text>
</comment>
<gene>
    <name evidence="1" type="ORF">ACOLOM_LOCUS4402</name>
</gene>
<dbReference type="Proteomes" id="UP000789525">
    <property type="component" value="Unassembled WGS sequence"/>
</dbReference>
<sequence>MADPNSHQLNPQHYLARQQRGITQHQLVGSPAVQHLIIDPQTQQVALAAAPPPPPSMHHTQTQFQPQHYNTLDSFWQQQVQEIRHGDHDFKVHQLPLARIKKVMKTDEEVKSSSIPVEQKMMIDPITTTLHESQHMQYMHRMESQLLHDHSEQQQHNSHNQQQLPPPYSLPPLNPVAGQQTPSSYRNPNRPPYAEMNAGSSVRQTTAEQTYQQHPSYYNQQHFQHPSTDYSPPPPPNQHPQHLDHLQQRQSDNQHPIQVKYEYEPPASRPVEWYSQSTHQHVQEGPQQQQNYNQSTSSHEGSDNIQFTRHDEGFGRVGGQQRN</sequence>
<name>A0ACA9LQ29_9GLOM</name>
<protein>
    <submittedName>
        <fullName evidence="1">9408_t:CDS:1</fullName>
    </submittedName>
</protein>